<dbReference type="CDD" id="cd00332">
    <property type="entry name" value="PAL-HAL"/>
    <property type="match status" value="1"/>
</dbReference>
<accession>A0A831TD18</accession>
<gene>
    <name evidence="1" type="ORF">ENP34_00940</name>
</gene>
<dbReference type="AlphaFoldDB" id="A0A831TD18"/>
<dbReference type="InterPro" id="IPR008948">
    <property type="entry name" value="L-Aspartase-like"/>
</dbReference>
<comment type="caution">
    <text evidence="1">The sequence shown here is derived from an EMBL/GenBank/DDBJ whole genome shotgun (WGS) entry which is preliminary data.</text>
</comment>
<dbReference type="GO" id="GO:0016841">
    <property type="term" value="F:ammonia-lyase activity"/>
    <property type="evidence" value="ECO:0007669"/>
    <property type="project" value="UniProtKB-ARBA"/>
</dbReference>
<dbReference type="Gene3D" id="1.20.200.10">
    <property type="entry name" value="Fumarase/aspartase (Central domain)"/>
    <property type="match status" value="1"/>
</dbReference>
<dbReference type="SUPFAM" id="SSF48557">
    <property type="entry name" value="L-aspartase-like"/>
    <property type="match status" value="1"/>
</dbReference>
<dbReference type="EMBL" id="DSIY01000023">
    <property type="protein sequence ID" value="HEG90004.1"/>
    <property type="molecule type" value="Genomic_DNA"/>
</dbReference>
<reference evidence="1" key="1">
    <citation type="journal article" date="2020" name="mSystems">
        <title>Genome- and Community-Level Interaction Insights into Carbon Utilization and Element Cycling Functions of Hydrothermarchaeota in Hydrothermal Sediment.</title>
        <authorList>
            <person name="Zhou Z."/>
            <person name="Liu Y."/>
            <person name="Xu W."/>
            <person name="Pan J."/>
            <person name="Luo Z.H."/>
            <person name="Li M."/>
        </authorList>
    </citation>
    <scope>NUCLEOTIDE SEQUENCE [LARGE SCALE GENOMIC DNA]</scope>
    <source>
        <strain evidence="1">SpSt-210</strain>
    </source>
</reference>
<protein>
    <submittedName>
        <fullName evidence="1">Aromatic amino acid lyase</fullName>
    </submittedName>
</protein>
<dbReference type="InterPro" id="IPR001106">
    <property type="entry name" value="Aromatic_Lyase"/>
</dbReference>
<keyword evidence="1" id="KW-0456">Lyase</keyword>
<organism evidence="1">
    <name type="scientific">Thermorudis peleae</name>
    <dbReference type="NCBI Taxonomy" id="1382356"/>
    <lineage>
        <taxon>Bacteria</taxon>
        <taxon>Pseudomonadati</taxon>
        <taxon>Thermomicrobiota</taxon>
        <taxon>Thermomicrobia</taxon>
        <taxon>Thermomicrobia incertae sedis</taxon>
        <taxon>Thermorudis</taxon>
    </lineage>
</organism>
<sequence>MVLVGERPLSVGDVVRVARYREVVALASTAAARVCRAWELAQATARRGSTIYGLTTGVGALRDRSIADAEQAEFNRRLLRSHQVATGPSASEEIARAALLCWLSQLSTGFAPVRPLLLDRLVEALNGGPLPSLRLRGSIGASDLGPNADLAAALYAGVALEPGEGLILLNHSAPTVGLASLGVWDARRLILASELALAASLEAFRANLSPYHRSVARSRPSPSLDRTLDRLHALLAGSVLWDAGNARMLQDPLSFRSGLHLAAAAREALDRAHQVVDRWLNSYQGNPVALVDDGLVLSCSNFESADLSAALDYLRLALVPLLQSSAERVAKLLNERWSGLPTGLMARSGLPESGLSIAEIAAHALATEARLLAYPVSLEAVSGSLAEGIEDRGSFALLGARRLREMIELGWDILAIEAVTAHRALAQRGVTRVGEGVAALLAELDRVLPVDIWNYPLAELFACARAVLEAHCSDSAAEADQFARETEGIDE</sequence>
<name>A0A831TD18_9BACT</name>
<dbReference type="Pfam" id="PF00221">
    <property type="entry name" value="Lyase_aromatic"/>
    <property type="match status" value="2"/>
</dbReference>
<proteinExistence type="predicted"/>
<dbReference type="Gene3D" id="1.10.275.10">
    <property type="entry name" value="Fumarase/aspartase (N-terminal domain)"/>
    <property type="match status" value="1"/>
</dbReference>
<evidence type="ECO:0000313" key="1">
    <source>
        <dbReference type="EMBL" id="HEG90004.1"/>
    </source>
</evidence>
<dbReference type="PANTHER" id="PTHR10362">
    <property type="entry name" value="HISTIDINE AMMONIA-LYASE"/>
    <property type="match status" value="1"/>
</dbReference>
<dbReference type="InterPro" id="IPR024083">
    <property type="entry name" value="Fumarase/histidase_N"/>
</dbReference>